<evidence type="ECO:0000313" key="3">
    <source>
        <dbReference type="Proteomes" id="UP000665026"/>
    </source>
</evidence>
<dbReference type="AlphaFoldDB" id="A0A975EP14"/>
<dbReference type="EMBL" id="CP060010">
    <property type="protein sequence ID" value="QTN34671.1"/>
    <property type="molecule type" value="Genomic_DNA"/>
</dbReference>
<proteinExistence type="predicted"/>
<name>A0A975EP14_9RHOB</name>
<sequence>MDNELQRLQKQQATKPTFKGLRLSKKAIAALEEMAYTGMSLHMAADKQGMRRDSLRKTFDRFEVRQVFNQIIAHIRQNAAQDAYLRMVELAQTAKSEAVRADANKWLAGVDAIAPVRKLDARVQHSVQFGGFDYSDIASTDGDAPMEGSPEAASKRSVRH</sequence>
<evidence type="ECO:0000256" key="1">
    <source>
        <dbReference type="SAM" id="MobiDB-lite"/>
    </source>
</evidence>
<dbReference type="Proteomes" id="UP000665026">
    <property type="component" value="Chromosome"/>
</dbReference>
<dbReference type="KEGG" id="cact:HZ995_09120"/>
<dbReference type="RefSeq" id="WP_209355362.1">
    <property type="nucleotide sequence ID" value="NZ_CP060010.1"/>
</dbReference>
<reference evidence="2" key="1">
    <citation type="submission" date="2020-07" db="EMBL/GenBank/DDBJ databases">
        <title>Genome sequences of bacteria associated with the marine, planktonic diatom Thalassiosira profunda strain ECT2AJA-044.</title>
        <authorList>
            <person name="Gargas C.B."/>
            <person name="Roberts W.R."/>
            <person name="Alverson A.J."/>
        </authorList>
    </citation>
    <scope>NUCLEOTIDE SEQUENCE</scope>
    <source>
        <strain evidence="2">ECT2AJA-044</strain>
    </source>
</reference>
<feature type="region of interest" description="Disordered" evidence="1">
    <location>
        <begin position="140"/>
        <end position="160"/>
    </location>
</feature>
<organism evidence="2 3">
    <name type="scientific">Cognatishimia activa</name>
    <dbReference type="NCBI Taxonomy" id="1715691"/>
    <lineage>
        <taxon>Bacteria</taxon>
        <taxon>Pseudomonadati</taxon>
        <taxon>Pseudomonadota</taxon>
        <taxon>Alphaproteobacteria</taxon>
        <taxon>Rhodobacterales</taxon>
        <taxon>Paracoccaceae</taxon>
        <taxon>Cognatishimia</taxon>
    </lineage>
</organism>
<protein>
    <submittedName>
        <fullName evidence="2">Uncharacterized protein</fullName>
    </submittedName>
</protein>
<accession>A0A975EP14</accession>
<gene>
    <name evidence="2" type="ORF">HZ995_09120</name>
</gene>
<evidence type="ECO:0000313" key="2">
    <source>
        <dbReference type="EMBL" id="QTN34671.1"/>
    </source>
</evidence>